<protein>
    <submittedName>
        <fullName evidence="16">Cytochrome P450</fullName>
    </submittedName>
</protein>
<dbReference type="AlphaFoldDB" id="A0AA39PZN2"/>
<evidence type="ECO:0000256" key="3">
    <source>
        <dbReference type="ARBA" id="ARBA00004721"/>
    </source>
</evidence>
<dbReference type="PANTHER" id="PTHR24305:SF166">
    <property type="entry name" value="CYTOCHROME P450 12A4, MITOCHONDRIAL-RELATED"/>
    <property type="match status" value="1"/>
</dbReference>
<keyword evidence="6 15" id="KW-0812">Transmembrane</keyword>
<evidence type="ECO:0000256" key="14">
    <source>
        <dbReference type="RuleBase" id="RU000461"/>
    </source>
</evidence>
<dbReference type="PRINTS" id="PR00465">
    <property type="entry name" value="EP450IV"/>
</dbReference>
<comment type="subcellular location">
    <subcellularLocation>
        <location evidence="2">Membrane</location>
    </subcellularLocation>
</comment>
<dbReference type="InterPro" id="IPR036396">
    <property type="entry name" value="Cyt_P450_sf"/>
</dbReference>
<evidence type="ECO:0000256" key="13">
    <source>
        <dbReference type="PIRSR" id="PIRSR602403-1"/>
    </source>
</evidence>
<evidence type="ECO:0000256" key="12">
    <source>
        <dbReference type="ARBA" id="ARBA00023136"/>
    </source>
</evidence>
<dbReference type="SUPFAM" id="SSF48264">
    <property type="entry name" value="Cytochrome P450"/>
    <property type="match status" value="1"/>
</dbReference>
<comment type="pathway">
    <text evidence="3">Secondary metabolite biosynthesis; terpenoid biosynthesis.</text>
</comment>
<evidence type="ECO:0000313" key="16">
    <source>
        <dbReference type="EMBL" id="KAK0493396.1"/>
    </source>
</evidence>
<accession>A0AA39PZN2</accession>
<keyword evidence="12 15" id="KW-0472">Membrane</keyword>
<dbReference type="Pfam" id="PF00067">
    <property type="entry name" value="p450"/>
    <property type="match status" value="1"/>
</dbReference>
<gene>
    <name evidence="16" type="ORF">EDD18DRAFT_1406475</name>
</gene>
<name>A0AA39PZN2_9AGAR</name>
<evidence type="ECO:0000256" key="10">
    <source>
        <dbReference type="ARBA" id="ARBA00023004"/>
    </source>
</evidence>
<evidence type="ECO:0000256" key="1">
    <source>
        <dbReference type="ARBA" id="ARBA00001971"/>
    </source>
</evidence>
<dbReference type="GO" id="GO:0016705">
    <property type="term" value="F:oxidoreductase activity, acting on paired donors, with incorporation or reduction of molecular oxygen"/>
    <property type="evidence" value="ECO:0007669"/>
    <property type="project" value="InterPro"/>
</dbReference>
<proteinExistence type="inferred from homology"/>
<dbReference type="GO" id="GO:0005506">
    <property type="term" value="F:iron ion binding"/>
    <property type="evidence" value="ECO:0007669"/>
    <property type="project" value="InterPro"/>
</dbReference>
<dbReference type="InterPro" id="IPR002403">
    <property type="entry name" value="Cyt_P450_E_grp-IV"/>
</dbReference>
<keyword evidence="5 13" id="KW-0349">Heme</keyword>
<reference evidence="16" key="1">
    <citation type="submission" date="2023-06" db="EMBL/GenBank/DDBJ databases">
        <authorList>
            <consortium name="Lawrence Berkeley National Laboratory"/>
            <person name="Ahrendt S."/>
            <person name="Sahu N."/>
            <person name="Indic B."/>
            <person name="Wong-Bajracharya J."/>
            <person name="Merenyi Z."/>
            <person name="Ke H.-M."/>
            <person name="Monk M."/>
            <person name="Kocsube S."/>
            <person name="Drula E."/>
            <person name="Lipzen A."/>
            <person name="Balint B."/>
            <person name="Henrissat B."/>
            <person name="Andreopoulos B."/>
            <person name="Martin F.M."/>
            <person name="Harder C.B."/>
            <person name="Rigling D."/>
            <person name="Ford K.L."/>
            <person name="Foster G.D."/>
            <person name="Pangilinan J."/>
            <person name="Papanicolaou A."/>
            <person name="Barry K."/>
            <person name="LaButti K."/>
            <person name="Viragh M."/>
            <person name="Koriabine M."/>
            <person name="Yan M."/>
            <person name="Riley R."/>
            <person name="Champramary S."/>
            <person name="Plett K.L."/>
            <person name="Tsai I.J."/>
            <person name="Slot J."/>
            <person name="Sipos G."/>
            <person name="Plett J."/>
            <person name="Nagy L.G."/>
            <person name="Grigoriev I.V."/>
        </authorList>
    </citation>
    <scope>NUCLEOTIDE SEQUENCE</scope>
    <source>
        <strain evidence="16">HWK02</strain>
    </source>
</reference>
<evidence type="ECO:0000256" key="15">
    <source>
        <dbReference type="SAM" id="Phobius"/>
    </source>
</evidence>
<keyword evidence="17" id="KW-1185">Reference proteome</keyword>
<comment type="cofactor">
    <cofactor evidence="1 13">
        <name>heme</name>
        <dbReference type="ChEBI" id="CHEBI:30413"/>
    </cofactor>
</comment>
<dbReference type="GO" id="GO:0004497">
    <property type="term" value="F:monooxygenase activity"/>
    <property type="evidence" value="ECO:0007669"/>
    <property type="project" value="UniProtKB-KW"/>
</dbReference>
<dbReference type="Gene3D" id="1.10.630.10">
    <property type="entry name" value="Cytochrome P450"/>
    <property type="match status" value="1"/>
</dbReference>
<evidence type="ECO:0000256" key="5">
    <source>
        <dbReference type="ARBA" id="ARBA00022617"/>
    </source>
</evidence>
<comment type="caution">
    <text evidence="16">The sequence shown here is derived from an EMBL/GenBank/DDBJ whole genome shotgun (WGS) entry which is preliminary data.</text>
</comment>
<dbReference type="EMBL" id="JAUEPU010000025">
    <property type="protein sequence ID" value="KAK0493396.1"/>
    <property type="molecule type" value="Genomic_DNA"/>
</dbReference>
<evidence type="ECO:0000256" key="11">
    <source>
        <dbReference type="ARBA" id="ARBA00023033"/>
    </source>
</evidence>
<evidence type="ECO:0000256" key="9">
    <source>
        <dbReference type="ARBA" id="ARBA00023002"/>
    </source>
</evidence>
<dbReference type="PRINTS" id="PR00385">
    <property type="entry name" value="P450"/>
</dbReference>
<dbReference type="Proteomes" id="UP001175228">
    <property type="component" value="Unassembled WGS sequence"/>
</dbReference>
<dbReference type="PANTHER" id="PTHR24305">
    <property type="entry name" value="CYTOCHROME P450"/>
    <property type="match status" value="1"/>
</dbReference>
<keyword evidence="11 14" id="KW-0503">Monooxygenase</keyword>
<comment type="similarity">
    <text evidence="4 14">Belongs to the cytochrome P450 family.</text>
</comment>
<keyword evidence="7 13" id="KW-0479">Metal-binding</keyword>
<dbReference type="InterPro" id="IPR050121">
    <property type="entry name" value="Cytochrome_P450_monoxygenase"/>
</dbReference>
<dbReference type="GO" id="GO:0016020">
    <property type="term" value="C:membrane"/>
    <property type="evidence" value="ECO:0007669"/>
    <property type="project" value="UniProtKB-SubCell"/>
</dbReference>
<keyword evidence="8 15" id="KW-1133">Transmembrane helix</keyword>
<feature type="binding site" description="axial binding residue" evidence="13">
    <location>
        <position position="508"/>
    </location>
    <ligand>
        <name>heme</name>
        <dbReference type="ChEBI" id="CHEBI:30413"/>
    </ligand>
    <ligandPart>
        <name>Fe</name>
        <dbReference type="ChEBI" id="CHEBI:18248"/>
    </ligandPart>
</feature>
<dbReference type="InterPro" id="IPR017972">
    <property type="entry name" value="Cyt_P450_CS"/>
</dbReference>
<dbReference type="GO" id="GO:0020037">
    <property type="term" value="F:heme binding"/>
    <property type="evidence" value="ECO:0007669"/>
    <property type="project" value="InterPro"/>
</dbReference>
<evidence type="ECO:0000256" key="6">
    <source>
        <dbReference type="ARBA" id="ARBA00022692"/>
    </source>
</evidence>
<evidence type="ECO:0000256" key="4">
    <source>
        <dbReference type="ARBA" id="ARBA00010617"/>
    </source>
</evidence>
<sequence>MELSPGVIHKPSTCTRLQGSSAQSINPRTFSSMLSISHILVLYLLVSILTVIRMRSKRKGVRNIRGPPRPSYMLGHELMIRQQDYVGELEMQWLKEYGAAYRIGGCFGQDLLVLCDPRALQYVFHTSGYRFPKAADTDRRANAFFGPGLATVNGSVHQRQRKVLNPAFSAFQLRHFLPLFQTFASRLTDKIKHEIRDDTAGVVDIFQWTSKVALDIIGITAFRYNFHALEGEEVASELRDTLRNIFSEPNASLSRMGLLYAALWRMLPRLVLKMLDLIPARDVVGPLRFKNSSRRIAGGIFRKQVDLVANDINTTEKDIVNVLALSYLREIPSKRMSEEEIYSQLSTFTLAGHDTTATTTAWLLYELSRHPHIQAQIREEILQTRECCQGDLTSSDYDSMPLLNAVIKETLRVHPFVTTLVRVATQDDVIPLSEPIITVDGTVMSDIPIPKGQIIVASLYTYNRLPSIWGHDAEIWNPDRFLHSPRTEQISLGVYANLMSFSAGIRACIGWRFAIMEMQVLITELLGKFDFSPSEEGLELLHLPGPQILIPAVKGRIHEGEQVPLRVALLSNE</sequence>
<evidence type="ECO:0000256" key="2">
    <source>
        <dbReference type="ARBA" id="ARBA00004370"/>
    </source>
</evidence>
<dbReference type="InterPro" id="IPR001128">
    <property type="entry name" value="Cyt_P450"/>
</dbReference>
<dbReference type="PROSITE" id="PS00086">
    <property type="entry name" value="CYTOCHROME_P450"/>
    <property type="match status" value="1"/>
</dbReference>
<feature type="transmembrane region" description="Helical" evidence="15">
    <location>
        <begin position="30"/>
        <end position="52"/>
    </location>
</feature>
<keyword evidence="9 14" id="KW-0560">Oxidoreductase</keyword>
<evidence type="ECO:0000256" key="7">
    <source>
        <dbReference type="ARBA" id="ARBA00022723"/>
    </source>
</evidence>
<evidence type="ECO:0000256" key="8">
    <source>
        <dbReference type="ARBA" id="ARBA00022989"/>
    </source>
</evidence>
<evidence type="ECO:0000313" key="17">
    <source>
        <dbReference type="Proteomes" id="UP001175228"/>
    </source>
</evidence>
<keyword evidence="10 13" id="KW-0408">Iron</keyword>
<organism evidence="16 17">
    <name type="scientific">Armillaria luteobubalina</name>
    <dbReference type="NCBI Taxonomy" id="153913"/>
    <lineage>
        <taxon>Eukaryota</taxon>
        <taxon>Fungi</taxon>
        <taxon>Dikarya</taxon>
        <taxon>Basidiomycota</taxon>
        <taxon>Agaricomycotina</taxon>
        <taxon>Agaricomycetes</taxon>
        <taxon>Agaricomycetidae</taxon>
        <taxon>Agaricales</taxon>
        <taxon>Marasmiineae</taxon>
        <taxon>Physalacriaceae</taxon>
        <taxon>Armillaria</taxon>
    </lineage>
</organism>